<dbReference type="RefSeq" id="WP_201796590.1">
    <property type="nucleotide sequence ID" value="NZ_PDUU01001034.1"/>
</dbReference>
<accession>A0A2G1BP23</accession>
<organism evidence="1 2">
    <name type="scientific">Tenacibaculum discolor</name>
    <dbReference type="NCBI Taxonomy" id="361581"/>
    <lineage>
        <taxon>Bacteria</taxon>
        <taxon>Pseudomonadati</taxon>
        <taxon>Bacteroidota</taxon>
        <taxon>Flavobacteriia</taxon>
        <taxon>Flavobacteriales</taxon>
        <taxon>Flavobacteriaceae</taxon>
        <taxon>Tenacibaculum</taxon>
    </lineage>
</organism>
<proteinExistence type="predicted"/>
<comment type="caution">
    <text evidence="1">The sequence shown here is derived from an EMBL/GenBank/DDBJ whole genome shotgun (WGS) entry which is preliminary data.</text>
</comment>
<dbReference type="AlphaFoldDB" id="A0A2G1BP23"/>
<evidence type="ECO:0000313" key="1">
    <source>
        <dbReference type="EMBL" id="PHN95811.1"/>
    </source>
</evidence>
<name>A0A2G1BP23_9FLAO</name>
<dbReference type="Proteomes" id="UP000222163">
    <property type="component" value="Unassembled WGS sequence"/>
</dbReference>
<dbReference type="EMBL" id="PDUU01001034">
    <property type="protein sequence ID" value="PHN95811.1"/>
    <property type="molecule type" value="Genomic_DNA"/>
</dbReference>
<evidence type="ECO:0000313" key="2">
    <source>
        <dbReference type="Proteomes" id="UP000222163"/>
    </source>
</evidence>
<protein>
    <submittedName>
        <fullName evidence="1">Uncharacterized protein</fullName>
    </submittedName>
</protein>
<feature type="non-terminal residue" evidence="1">
    <location>
        <position position="1"/>
    </location>
</feature>
<gene>
    <name evidence="1" type="ORF">CSC81_18500</name>
</gene>
<reference evidence="1 2" key="1">
    <citation type="journal article" date="2016" name="Nat. Commun.">
        <title>Microbial interactions lead to rapid micro-scale successions on model marine particles.</title>
        <authorList>
            <person name="Datta M.S."/>
            <person name="Sliwerska E."/>
            <person name="Gore J."/>
            <person name="Polz M.F."/>
            <person name="Cordero O.X."/>
        </authorList>
    </citation>
    <scope>NUCLEOTIDE SEQUENCE [LARGE SCALE GENOMIC DNA]</scope>
    <source>
        <strain evidence="1 2">4G03</strain>
    </source>
</reference>
<sequence>DRFKAGCFESNGKGNFMDRGSHMPQVWLKERGQEQITLSDDALGQNFVMIGFGVNPAQDLSPELVRQWQAIGGRFMCVAAAGSAHQMAVSGGTWEGFVGREP</sequence>
<feature type="non-terminal residue" evidence="1">
    <location>
        <position position="102"/>
    </location>
</feature>